<dbReference type="EMBL" id="BBWV01000002">
    <property type="protein sequence ID" value="GAO43281.1"/>
    <property type="molecule type" value="Genomic_DNA"/>
</dbReference>
<evidence type="ECO:0000313" key="1">
    <source>
        <dbReference type="EMBL" id="GAO43281.1"/>
    </source>
</evidence>
<comment type="caution">
    <text evidence="1">The sequence shown here is derived from an EMBL/GenBank/DDBJ whole genome shotgun (WGS) entry which is preliminary data.</text>
</comment>
<keyword evidence="2" id="KW-1185">Reference proteome</keyword>
<gene>
    <name evidence="1" type="ORF">FPE01S_02_03860</name>
</gene>
<organism evidence="1 2">
    <name type="scientific">Flavihumibacter petaseus NBRC 106054</name>
    <dbReference type="NCBI Taxonomy" id="1220578"/>
    <lineage>
        <taxon>Bacteria</taxon>
        <taxon>Pseudomonadati</taxon>
        <taxon>Bacteroidota</taxon>
        <taxon>Chitinophagia</taxon>
        <taxon>Chitinophagales</taxon>
        <taxon>Chitinophagaceae</taxon>
        <taxon>Flavihumibacter</taxon>
    </lineage>
</organism>
<protein>
    <submittedName>
        <fullName evidence="1">Uncharacterized protein</fullName>
    </submittedName>
</protein>
<dbReference type="AlphaFoldDB" id="A0A0E9N0V5"/>
<evidence type="ECO:0000313" key="2">
    <source>
        <dbReference type="Proteomes" id="UP000033121"/>
    </source>
</evidence>
<accession>A0A0E9N0V5</accession>
<sequence length="162" mass="18685">MISGCISNCIDWKKKADKINRESQLLFSNQREEFDELAQLIDSLIIVEANSVNSKSYIGYTIERENYSDGKVNRQNEHLSRLLSGIKYKELIIEYKVPGDSLPIVILYPGNLDDLNTDENCPIFNAELFYKPNVKSYEVDSPNFIFFKLSNNWFIRSSVATL</sequence>
<reference evidence="1 2" key="1">
    <citation type="submission" date="2015-04" db="EMBL/GenBank/DDBJ databases">
        <title>Whole genome shotgun sequence of Flavihumibacter petaseus NBRC 106054.</title>
        <authorList>
            <person name="Miyazawa S."/>
            <person name="Hosoyama A."/>
            <person name="Hashimoto M."/>
            <person name="Noguchi M."/>
            <person name="Tsuchikane K."/>
            <person name="Ohji S."/>
            <person name="Yamazoe A."/>
            <person name="Ichikawa N."/>
            <person name="Kimura A."/>
            <person name="Fujita N."/>
        </authorList>
    </citation>
    <scope>NUCLEOTIDE SEQUENCE [LARGE SCALE GENOMIC DNA]</scope>
    <source>
        <strain evidence="1 2">NBRC 106054</strain>
    </source>
</reference>
<proteinExistence type="predicted"/>
<dbReference type="Proteomes" id="UP000033121">
    <property type="component" value="Unassembled WGS sequence"/>
</dbReference>
<dbReference type="RefSeq" id="WP_046369184.1">
    <property type="nucleotide sequence ID" value="NZ_BBWV01000002.1"/>
</dbReference>
<name>A0A0E9N0V5_9BACT</name>